<dbReference type="PANTHER" id="PTHR23355">
    <property type="entry name" value="RIBONUCLEASE"/>
    <property type="match status" value="1"/>
</dbReference>
<dbReference type="InterPro" id="IPR001900">
    <property type="entry name" value="RNase_II/R"/>
</dbReference>
<evidence type="ECO:0000313" key="2">
    <source>
        <dbReference type="EMBL" id="SLM33910.1"/>
    </source>
</evidence>
<protein>
    <submittedName>
        <fullName evidence="2">Nucleic acid-binding, OB-fold</fullName>
    </submittedName>
</protein>
<dbReference type="InterPro" id="IPR057912">
    <property type="entry name" value="OB_CYT4_C"/>
</dbReference>
<dbReference type="SUPFAM" id="SSF50249">
    <property type="entry name" value="Nucleic acid-binding proteins"/>
    <property type="match status" value="1"/>
</dbReference>
<dbReference type="Pfam" id="PF23216">
    <property type="entry name" value="WHD_CYT4"/>
    <property type="match status" value="1"/>
</dbReference>
<dbReference type="PANTHER" id="PTHR23355:SF65">
    <property type="entry name" value="EXORIBONUCLEASE CYT-4, PUTATIVE (AFU_ORTHOLOGUE AFUA_7G01550)-RELATED"/>
    <property type="match status" value="1"/>
</dbReference>
<reference evidence="3" key="1">
    <citation type="submission" date="2017-03" db="EMBL/GenBank/DDBJ databases">
        <authorList>
            <person name="Sharma R."/>
            <person name="Thines M."/>
        </authorList>
    </citation>
    <scope>NUCLEOTIDE SEQUENCE [LARGE SCALE GENOMIC DNA]</scope>
</reference>
<dbReference type="SMART" id="SM00955">
    <property type="entry name" value="RNB"/>
    <property type="match status" value="1"/>
</dbReference>
<dbReference type="EMBL" id="FWEW01000160">
    <property type="protein sequence ID" value="SLM33910.1"/>
    <property type="molecule type" value="Genomic_DNA"/>
</dbReference>
<dbReference type="Pfam" id="PF25522">
    <property type="entry name" value="OB_cyt-4"/>
    <property type="match status" value="1"/>
</dbReference>
<keyword evidence="3" id="KW-1185">Reference proteome</keyword>
<dbReference type="Proteomes" id="UP000192927">
    <property type="component" value="Unassembled WGS sequence"/>
</dbReference>
<dbReference type="InterPro" id="IPR056625">
    <property type="entry name" value="SH3_CYT4"/>
</dbReference>
<dbReference type="Pfam" id="PF00773">
    <property type="entry name" value="RNB"/>
    <property type="match status" value="1"/>
</dbReference>
<dbReference type="InterPro" id="IPR050180">
    <property type="entry name" value="RNR_Ribonuclease"/>
</dbReference>
<dbReference type="InterPro" id="IPR056624">
    <property type="entry name" value="WH_CYT4"/>
</dbReference>
<dbReference type="Pfam" id="PF23214">
    <property type="entry name" value="SH3_CYT4"/>
    <property type="match status" value="1"/>
</dbReference>
<dbReference type="AlphaFoldDB" id="A0A1W5CSZ7"/>
<feature type="domain" description="RNB" evidence="1">
    <location>
        <begin position="659"/>
        <end position="1023"/>
    </location>
</feature>
<organism evidence="2 3">
    <name type="scientific">Lasallia pustulata</name>
    <dbReference type="NCBI Taxonomy" id="136370"/>
    <lineage>
        <taxon>Eukaryota</taxon>
        <taxon>Fungi</taxon>
        <taxon>Dikarya</taxon>
        <taxon>Ascomycota</taxon>
        <taxon>Pezizomycotina</taxon>
        <taxon>Lecanoromycetes</taxon>
        <taxon>OSLEUM clade</taxon>
        <taxon>Umbilicariomycetidae</taxon>
        <taxon>Umbilicariales</taxon>
        <taxon>Umbilicariaceae</taxon>
        <taxon>Lasallia</taxon>
    </lineage>
</organism>
<dbReference type="GO" id="GO:0003723">
    <property type="term" value="F:RNA binding"/>
    <property type="evidence" value="ECO:0007669"/>
    <property type="project" value="InterPro"/>
</dbReference>
<evidence type="ECO:0000259" key="1">
    <source>
        <dbReference type="SMART" id="SM00955"/>
    </source>
</evidence>
<proteinExistence type="predicted"/>
<sequence length="1176" mass="132343">MSARQRLRSALQTTRPQTICWRCSLKQQQRRWLTSSASLSAPNSVRLEGCLSRSRIPNQVPSSARRRVEYCSTGNHHGLLQDALLATTSTPHYNIAGERRSSGFNQKIPSPPMPAGICPAIVTPLSQHVWSKNAPMFTVMGPPLQRTRKIPYTCSARSLAMAQSETELPPEDHQAALVGLHQPAEISIREHLRRWQEQQPSAERGTVMLDVLADRGEPGAARNIITRPQDGDRLSDVCEGRDEDNSDIMIAADLGDQVHDVAETLPFLQQGDMVELFGASGPILAIFIRELETQSQFYTMHGKWVHRKSRQIWYAVPRFVPRSLVAQILPYLPQTEVEDDEIDQLQVLDPSVPREVGAVLVKPMLTFFETSNVAFRRFARRFADAHNIMSHNVEIRYATLEEIATKVIGGDLGDKYPAATLWALHRALTQNNGFTLDQRNHRITGSFEIRPKRDAETIEQVQTWMREYQEDLIAEVTAATTGIPYKSPHEDQVIAGFVRKARAIVEHSRKRRAVTSSGAIGPSSVKVDYNTMHDKSTYRSVALDEFPYSSQEILVIRALEAWAATRTVDNHSSLASLGPMILRATGLYEGYNLGFTTGFVFLQEMGVVEPWANRRNYESRLALPGHGLNPETIKLLRSSEKAAWKKESSPPEDAMGGLRKDWGDLEVFCIDGEGAAEIDDGISLERVGDSSEFWVHVHTANPSAFLSPCDAIARYAAHLTETVYFPDVLYPMLNPKMTQKYFSLAADRPSLTFSAKLTENGEILDAKITPGTVRNVSHVTPETVHRVLSGVEADTSISRIASITVGGEMPDMLHPAHKRNMLQTLSPSQQETLRTLRDLGAAARHRREGRGAVGVNLPTPEATVYLNDAPNLVVYPWRKRARYIEGDPIISMHPKVYNPIPDTVRYSDDMLVPDMMILAGEVAGKWCRDRSVPVIYRGTVENPENQSPEAFRREYIDPHSKRLGYDPLHLVSQYLKLAGKSISTPYPMKHAILGLEAYTKVTSPLRRYGDLLAHWQIESALRHEAQTDRSLVDNRSGSDQFLPYSYSQIESMIPRVSGRERMISRAKYMSQRHWVLILLFRAHYFKEAPLPETYEMFIYNKGRITEEGKYSGILIELGMDVEMAENPLTQSHGGVELGDRWETKIQNIDIYLRSCTMEPVRLIEKAQPFDSGVDRL</sequence>
<evidence type="ECO:0000313" key="3">
    <source>
        <dbReference type="Proteomes" id="UP000192927"/>
    </source>
</evidence>
<dbReference type="GO" id="GO:0000932">
    <property type="term" value="C:P-body"/>
    <property type="evidence" value="ECO:0007669"/>
    <property type="project" value="TreeGrafter"/>
</dbReference>
<dbReference type="GO" id="GO:0000175">
    <property type="term" value="F:3'-5'-RNA exonuclease activity"/>
    <property type="evidence" value="ECO:0007669"/>
    <property type="project" value="TreeGrafter"/>
</dbReference>
<name>A0A1W5CSZ7_9LECA</name>
<dbReference type="InterPro" id="IPR012340">
    <property type="entry name" value="NA-bd_OB-fold"/>
</dbReference>
<dbReference type="GO" id="GO:0006402">
    <property type="term" value="P:mRNA catabolic process"/>
    <property type="evidence" value="ECO:0007669"/>
    <property type="project" value="TreeGrafter"/>
</dbReference>
<accession>A0A1W5CSZ7</accession>